<dbReference type="EMBL" id="MU859523">
    <property type="protein sequence ID" value="KAK3946779.1"/>
    <property type="molecule type" value="Genomic_DNA"/>
</dbReference>
<feature type="chain" id="PRO_5042850606" description="CFEM domain-containing protein" evidence="10">
    <location>
        <begin position="19"/>
        <end position="94"/>
    </location>
</feature>
<dbReference type="Pfam" id="PF05730">
    <property type="entry name" value="CFEM"/>
    <property type="match status" value="1"/>
</dbReference>
<keyword evidence="4" id="KW-0964">Secreted</keyword>
<evidence type="ECO:0000256" key="10">
    <source>
        <dbReference type="SAM" id="SignalP"/>
    </source>
</evidence>
<keyword evidence="7 9" id="KW-1015">Disulfide bond</keyword>
<keyword evidence="5" id="KW-0325">Glycoprotein</keyword>
<evidence type="ECO:0000256" key="8">
    <source>
        <dbReference type="ARBA" id="ARBA00023288"/>
    </source>
</evidence>
<comment type="caution">
    <text evidence="9">Lacks conserved residue(s) required for the propagation of feature annotation.</text>
</comment>
<comment type="subcellular location">
    <subcellularLocation>
        <location evidence="1">Membrane</location>
        <topology evidence="1">Lipid-anchor</topology>
        <topology evidence="1">GPI-anchor</topology>
    </subcellularLocation>
    <subcellularLocation>
        <location evidence="2">Secreted</location>
    </subcellularLocation>
</comment>
<evidence type="ECO:0000256" key="2">
    <source>
        <dbReference type="ARBA" id="ARBA00004613"/>
    </source>
</evidence>
<sequence length="94" mass="9657">MKSFLTILTLTTGGLVAAQSLSEIPACAQPCIAPAVTSATTCSLTDYKCWCTAANEEAIVQAGTVCVVENCGSVVAVNEVLPAVQQFCEEVNAS</sequence>
<feature type="disulfide bond" evidence="9">
    <location>
        <begin position="42"/>
        <end position="49"/>
    </location>
</feature>
<keyword evidence="6 10" id="KW-0732">Signal</keyword>
<keyword evidence="13" id="KW-1185">Reference proteome</keyword>
<dbReference type="PROSITE" id="PS52012">
    <property type="entry name" value="CFEM"/>
    <property type="match status" value="1"/>
</dbReference>
<dbReference type="AlphaFoldDB" id="A0AAN6NJ70"/>
<protein>
    <recommendedName>
        <fullName evidence="11">CFEM domain-containing protein</fullName>
    </recommendedName>
</protein>
<keyword evidence="9" id="KW-0408">Iron</keyword>
<evidence type="ECO:0000256" key="4">
    <source>
        <dbReference type="ARBA" id="ARBA00022525"/>
    </source>
</evidence>
<keyword evidence="5" id="KW-0472">Membrane</keyword>
<dbReference type="GO" id="GO:0098552">
    <property type="term" value="C:side of membrane"/>
    <property type="evidence" value="ECO:0007669"/>
    <property type="project" value="UniProtKB-KW"/>
</dbReference>
<keyword evidence="9" id="KW-0349">Heme</keyword>
<evidence type="ECO:0000256" key="3">
    <source>
        <dbReference type="ARBA" id="ARBA00010031"/>
    </source>
</evidence>
<evidence type="ECO:0000256" key="1">
    <source>
        <dbReference type="ARBA" id="ARBA00004589"/>
    </source>
</evidence>
<keyword evidence="8" id="KW-0449">Lipoprotein</keyword>
<accession>A0AAN6NJ70</accession>
<dbReference type="InterPro" id="IPR008427">
    <property type="entry name" value="Extracellular_membr_CFEM_dom"/>
</dbReference>
<feature type="domain" description="CFEM" evidence="11">
    <location>
        <begin position="1"/>
        <end position="94"/>
    </location>
</feature>
<dbReference type="GO" id="GO:0046872">
    <property type="term" value="F:metal ion binding"/>
    <property type="evidence" value="ECO:0007669"/>
    <property type="project" value="UniProtKB-UniRule"/>
</dbReference>
<keyword evidence="9" id="KW-0479">Metal-binding</keyword>
<feature type="signal peptide" evidence="10">
    <location>
        <begin position="1"/>
        <end position="18"/>
    </location>
</feature>
<evidence type="ECO:0000313" key="12">
    <source>
        <dbReference type="EMBL" id="KAK3946779.1"/>
    </source>
</evidence>
<name>A0AAN6NJ70_9PEZI</name>
<evidence type="ECO:0000313" key="13">
    <source>
        <dbReference type="Proteomes" id="UP001303222"/>
    </source>
</evidence>
<comment type="similarity">
    <text evidence="3">Belongs to the RBT5 family.</text>
</comment>
<reference evidence="12" key="2">
    <citation type="submission" date="2023-06" db="EMBL/GenBank/DDBJ databases">
        <authorList>
            <consortium name="Lawrence Berkeley National Laboratory"/>
            <person name="Mondo S.J."/>
            <person name="Hensen N."/>
            <person name="Bonometti L."/>
            <person name="Westerberg I."/>
            <person name="Brannstrom I.O."/>
            <person name="Guillou S."/>
            <person name="Cros-Aarteil S."/>
            <person name="Calhoun S."/>
            <person name="Haridas S."/>
            <person name="Kuo A."/>
            <person name="Pangilinan J."/>
            <person name="Riley R."/>
            <person name="Labutti K."/>
            <person name="Andreopoulos B."/>
            <person name="Lipzen A."/>
            <person name="Chen C."/>
            <person name="Yanf M."/>
            <person name="Daum C."/>
            <person name="Ng V."/>
            <person name="Clum A."/>
            <person name="Steindorff A."/>
            <person name="Ohm R."/>
            <person name="Martin F."/>
            <person name="Silar P."/>
            <person name="Natvig D."/>
            <person name="Lalanne C."/>
            <person name="Gautier V."/>
            <person name="Ament-Velasquez S.L."/>
            <person name="Kruys A."/>
            <person name="Hutchinson M.I."/>
            <person name="Powell A.J."/>
            <person name="Barry K."/>
            <person name="Miller A.N."/>
            <person name="Grigoriev I.V."/>
            <person name="Debuchy R."/>
            <person name="Gladieux P."/>
            <person name="Thoren M.H."/>
            <person name="Johannesson H."/>
        </authorList>
    </citation>
    <scope>NUCLEOTIDE SEQUENCE</scope>
    <source>
        <strain evidence="12">CBS 626.80</strain>
    </source>
</reference>
<keyword evidence="5" id="KW-0336">GPI-anchor</keyword>
<comment type="caution">
    <text evidence="12">The sequence shown here is derived from an EMBL/GenBank/DDBJ whole genome shotgun (WGS) entry which is preliminary data.</text>
</comment>
<organism evidence="12 13">
    <name type="scientific">Pseudoneurospora amorphoporcata</name>
    <dbReference type="NCBI Taxonomy" id="241081"/>
    <lineage>
        <taxon>Eukaryota</taxon>
        <taxon>Fungi</taxon>
        <taxon>Dikarya</taxon>
        <taxon>Ascomycota</taxon>
        <taxon>Pezizomycotina</taxon>
        <taxon>Sordariomycetes</taxon>
        <taxon>Sordariomycetidae</taxon>
        <taxon>Sordariales</taxon>
        <taxon>Sordariaceae</taxon>
        <taxon>Pseudoneurospora</taxon>
    </lineage>
</organism>
<evidence type="ECO:0000256" key="7">
    <source>
        <dbReference type="ARBA" id="ARBA00023157"/>
    </source>
</evidence>
<dbReference type="GO" id="GO:0005576">
    <property type="term" value="C:extracellular region"/>
    <property type="evidence" value="ECO:0007669"/>
    <property type="project" value="UniProtKB-SubCell"/>
</dbReference>
<gene>
    <name evidence="12" type="ORF">QBC32DRAFT_319617</name>
</gene>
<proteinExistence type="inferred from homology"/>
<evidence type="ECO:0000259" key="11">
    <source>
        <dbReference type="PROSITE" id="PS52012"/>
    </source>
</evidence>
<dbReference type="SMART" id="SM00747">
    <property type="entry name" value="CFEM"/>
    <property type="match status" value="1"/>
</dbReference>
<evidence type="ECO:0000256" key="5">
    <source>
        <dbReference type="ARBA" id="ARBA00022622"/>
    </source>
</evidence>
<evidence type="ECO:0000256" key="9">
    <source>
        <dbReference type="PROSITE-ProRule" id="PRU01356"/>
    </source>
</evidence>
<evidence type="ECO:0000256" key="6">
    <source>
        <dbReference type="ARBA" id="ARBA00022729"/>
    </source>
</evidence>
<dbReference type="Proteomes" id="UP001303222">
    <property type="component" value="Unassembled WGS sequence"/>
</dbReference>
<reference evidence="12" key="1">
    <citation type="journal article" date="2023" name="Mol. Phylogenet. Evol.">
        <title>Genome-scale phylogeny and comparative genomics of the fungal order Sordariales.</title>
        <authorList>
            <person name="Hensen N."/>
            <person name="Bonometti L."/>
            <person name="Westerberg I."/>
            <person name="Brannstrom I.O."/>
            <person name="Guillou S."/>
            <person name="Cros-Aarteil S."/>
            <person name="Calhoun S."/>
            <person name="Haridas S."/>
            <person name="Kuo A."/>
            <person name="Mondo S."/>
            <person name="Pangilinan J."/>
            <person name="Riley R."/>
            <person name="LaButti K."/>
            <person name="Andreopoulos B."/>
            <person name="Lipzen A."/>
            <person name="Chen C."/>
            <person name="Yan M."/>
            <person name="Daum C."/>
            <person name="Ng V."/>
            <person name="Clum A."/>
            <person name="Steindorff A."/>
            <person name="Ohm R.A."/>
            <person name="Martin F."/>
            <person name="Silar P."/>
            <person name="Natvig D.O."/>
            <person name="Lalanne C."/>
            <person name="Gautier V."/>
            <person name="Ament-Velasquez S.L."/>
            <person name="Kruys A."/>
            <person name="Hutchinson M.I."/>
            <person name="Powell A.J."/>
            <person name="Barry K."/>
            <person name="Miller A.N."/>
            <person name="Grigoriev I.V."/>
            <person name="Debuchy R."/>
            <person name="Gladieux P."/>
            <person name="Hiltunen Thoren M."/>
            <person name="Johannesson H."/>
        </authorList>
    </citation>
    <scope>NUCLEOTIDE SEQUENCE</scope>
    <source>
        <strain evidence="12">CBS 626.80</strain>
    </source>
</reference>
<feature type="binding site" description="axial binding residue" evidence="9">
    <location>
        <position position="46"/>
    </location>
    <ligand>
        <name>heme</name>
        <dbReference type="ChEBI" id="CHEBI:30413"/>
    </ligand>
    <ligandPart>
        <name>Fe</name>
        <dbReference type="ChEBI" id="CHEBI:18248"/>
    </ligandPart>
</feature>